<evidence type="ECO:0000313" key="1">
    <source>
        <dbReference type="EMBL" id="PXY35465.1"/>
    </source>
</evidence>
<protein>
    <submittedName>
        <fullName evidence="1">Uncharacterized protein</fullName>
    </submittedName>
</protein>
<name>A0A318LYW4_9PSEU</name>
<dbReference type="Proteomes" id="UP000247892">
    <property type="component" value="Unassembled WGS sequence"/>
</dbReference>
<reference evidence="1 2" key="1">
    <citation type="submission" date="2016-07" db="EMBL/GenBank/DDBJ databases">
        <title>Draft genome sequence of Prauserella sp. YIM 121212, isolated from alkaline soil.</title>
        <authorList>
            <person name="Ruckert C."/>
            <person name="Albersmeier A."/>
            <person name="Jiang C.-L."/>
            <person name="Jiang Y."/>
            <person name="Kalinowski J."/>
            <person name="Schneider O."/>
            <person name="Winkler A."/>
            <person name="Zotchev S.B."/>
        </authorList>
    </citation>
    <scope>NUCLEOTIDE SEQUENCE [LARGE SCALE GENOMIC DNA]</scope>
    <source>
        <strain evidence="1 2">YIM 121212</strain>
    </source>
</reference>
<proteinExistence type="predicted"/>
<evidence type="ECO:0000313" key="2">
    <source>
        <dbReference type="Proteomes" id="UP000247892"/>
    </source>
</evidence>
<dbReference type="EMBL" id="MASU01000005">
    <property type="protein sequence ID" value="PXY35465.1"/>
    <property type="molecule type" value="Genomic_DNA"/>
</dbReference>
<comment type="caution">
    <text evidence="1">The sequence shown here is derived from an EMBL/GenBank/DDBJ whole genome shotgun (WGS) entry which is preliminary data.</text>
</comment>
<dbReference type="AlphaFoldDB" id="A0A318LYW4"/>
<dbReference type="OrthoDB" id="4891072at2"/>
<accession>A0A318LYW4</accession>
<keyword evidence="2" id="KW-1185">Reference proteome</keyword>
<organism evidence="1 2">
    <name type="scientific">Prauserella flavalba</name>
    <dbReference type="NCBI Taxonomy" id="1477506"/>
    <lineage>
        <taxon>Bacteria</taxon>
        <taxon>Bacillati</taxon>
        <taxon>Actinomycetota</taxon>
        <taxon>Actinomycetes</taxon>
        <taxon>Pseudonocardiales</taxon>
        <taxon>Pseudonocardiaceae</taxon>
        <taxon>Prauserella</taxon>
    </lineage>
</organism>
<gene>
    <name evidence="1" type="ORF">BA062_08005</name>
</gene>
<sequence>MRTAGRPAPAATADGLAFRDPAELMDPRRLAAMQPTRLSASRSLIEKMTRERWSIELSTMDVSDAGDGVAVYRVDTGSDVFSFAAFSSEPRMVDRTPRIIGQSWDMVGALWEGEADEARIEQTRRELPKLYAGRAAPGTLVWCRSNRSLRAFEHTVRALAGGRQPDPGVLRGIGYLMRNTGLDANGTFGTRTFISYGDRHPLRVPYHAQMLTAYLMREFSADLCERLARGASPHAVPLAPEYRRYLGLGNGSALGLVLFVANHPRLVDRWLTLRERALLAARGLDPSEGDERWDTLLGLLDRAITYRRQDPMSYNVFPASDRVAAELEQVRALAQKLRDGERFAGADVPAFEQLRREVAGTVTEETEETLDALLIEFVPQECTRLTEELLVDEQLVREPGMTIGELRSLLDEEYRWALELPIAGEHDRRRIWYKSRSSEEPRSGPREEVPGGFDLSVDVPGLARSLRARLDTYDPGVRVGRFLFDNPGQLAAIERFQALRGNPYAQPYVDALDVEFVPARLIRLMNGALYGLDRTKDYLNRTLRGLIFQGAPTREDIARGDERVWWWPAEPGTDPEQGDRA</sequence>
<dbReference type="RefSeq" id="WP_110335459.1">
    <property type="nucleotide sequence ID" value="NZ_JBHVKT010000038.1"/>
</dbReference>